<feature type="transmembrane region" description="Helical" evidence="9">
    <location>
        <begin position="72"/>
        <end position="91"/>
    </location>
</feature>
<dbReference type="InterPro" id="IPR011293">
    <property type="entry name" value="Ion_transpt_RnfA/RsxA"/>
</dbReference>
<organism evidence="10 11">
    <name type="scientific">Ostreibacterium oceani</name>
    <dbReference type="NCBI Taxonomy" id="2654998"/>
    <lineage>
        <taxon>Bacteria</taxon>
        <taxon>Pseudomonadati</taxon>
        <taxon>Pseudomonadota</taxon>
        <taxon>Gammaproteobacteria</taxon>
        <taxon>Cardiobacteriales</taxon>
        <taxon>Ostreibacteriaceae</taxon>
        <taxon>Ostreibacterium</taxon>
    </lineage>
</organism>
<keyword evidence="7 9" id="KW-1133">Transmembrane helix</keyword>
<evidence type="ECO:0000256" key="2">
    <source>
        <dbReference type="ARBA" id="ARBA00022448"/>
    </source>
</evidence>
<evidence type="ECO:0000256" key="9">
    <source>
        <dbReference type="SAM" id="Phobius"/>
    </source>
</evidence>
<dbReference type="EMBL" id="WHNW01000003">
    <property type="protein sequence ID" value="MPV85836.1"/>
    <property type="molecule type" value="Genomic_DNA"/>
</dbReference>
<feature type="transmembrane region" description="Helical" evidence="9">
    <location>
        <begin position="167"/>
        <end position="188"/>
    </location>
</feature>
<protein>
    <submittedName>
        <fullName evidence="10">Electron transport complex subunit RsxA</fullName>
    </submittedName>
</protein>
<dbReference type="PANTHER" id="PTHR30335">
    <property type="entry name" value="INTEGRAL MEMBRANE PROTEIN OF SOXR-REDUCING COMPLEX"/>
    <property type="match status" value="1"/>
</dbReference>
<keyword evidence="3" id="KW-1003">Cell membrane</keyword>
<accession>A0A6N7F1U8</accession>
<feature type="transmembrane region" description="Helical" evidence="9">
    <location>
        <begin position="103"/>
        <end position="123"/>
    </location>
</feature>
<dbReference type="PANTHER" id="PTHR30335:SF0">
    <property type="entry name" value="ION-TRANSLOCATING OXIDOREDUCTASE COMPLEX SUBUNIT A"/>
    <property type="match status" value="1"/>
</dbReference>
<proteinExistence type="predicted"/>
<keyword evidence="8 9" id="KW-0472">Membrane</keyword>
<keyword evidence="2" id="KW-0813">Transport</keyword>
<dbReference type="InterPro" id="IPR003667">
    <property type="entry name" value="NqrDE/RnfAE"/>
</dbReference>
<keyword evidence="6" id="KW-0249">Electron transport</keyword>
<comment type="caution">
    <text evidence="10">The sequence shown here is derived from an EMBL/GenBank/DDBJ whole genome shotgun (WGS) entry which is preliminary data.</text>
</comment>
<dbReference type="GO" id="GO:0012505">
    <property type="term" value="C:endomembrane system"/>
    <property type="evidence" value="ECO:0007669"/>
    <property type="project" value="UniProtKB-SubCell"/>
</dbReference>
<evidence type="ECO:0000256" key="1">
    <source>
        <dbReference type="ARBA" id="ARBA00004127"/>
    </source>
</evidence>
<keyword evidence="11" id="KW-1185">Reference proteome</keyword>
<dbReference type="NCBIfam" id="NF003481">
    <property type="entry name" value="PRK05151.1"/>
    <property type="match status" value="1"/>
</dbReference>
<feature type="transmembrane region" description="Helical" evidence="9">
    <location>
        <begin position="135"/>
        <end position="155"/>
    </location>
</feature>
<keyword evidence="5" id="KW-1278">Translocase</keyword>
<name>A0A6N7F1U8_9GAMM</name>
<evidence type="ECO:0000256" key="8">
    <source>
        <dbReference type="ARBA" id="ARBA00023136"/>
    </source>
</evidence>
<dbReference type="InParanoid" id="A0A6N7F1U8"/>
<reference evidence="10 11" key="1">
    <citation type="submission" date="2019-10" db="EMBL/GenBank/DDBJ databases">
        <title>Cardiobacteriales fam. a chemoheterotrophic member of the order Cardiobacteriales, and proposal of Cardiobacteriales fam. nov.</title>
        <authorList>
            <person name="Wang C."/>
        </authorList>
    </citation>
    <scope>NUCLEOTIDE SEQUENCE [LARGE SCALE GENOMIC DNA]</scope>
    <source>
        <strain evidence="10 11">ML27</strain>
    </source>
</reference>
<dbReference type="PIRSF" id="PIRSF006102">
    <property type="entry name" value="NQR_DE"/>
    <property type="match status" value="1"/>
</dbReference>
<comment type="subcellular location">
    <subcellularLocation>
        <location evidence="1">Endomembrane system</location>
        <topology evidence="1">Multi-pass membrane protein</topology>
    </subcellularLocation>
</comment>
<dbReference type="Proteomes" id="UP000471298">
    <property type="component" value="Unassembled WGS sequence"/>
</dbReference>
<dbReference type="AlphaFoldDB" id="A0A6N7F1U8"/>
<evidence type="ECO:0000256" key="5">
    <source>
        <dbReference type="ARBA" id="ARBA00022967"/>
    </source>
</evidence>
<dbReference type="NCBIfam" id="TIGR01943">
    <property type="entry name" value="rnfA"/>
    <property type="match status" value="1"/>
</dbReference>
<dbReference type="Pfam" id="PF02508">
    <property type="entry name" value="Rnf-Nqr"/>
    <property type="match status" value="1"/>
</dbReference>
<feature type="transmembrane region" description="Helical" evidence="9">
    <location>
        <begin position="39"/>
        <end position="60"/>
    </location>
</feature>
<dbReference type="FunCoup" id="A0A6N7F1U8">
    <property type="interactions" value="59"/>
</dbReference>
<dbReference type="GO" id="GO:0005886">
    <property type="term" value="C:plasma membrane"/>
    <property type="evidence" value="ECO:0007669"/>
    <property type="project" value="TreeGrafter"/>
</dbReference>
<evidence type="ECO:0000313" key="11">
    <source>
        <dbReference type="Proteomes" id="UP000471298"/>
    </source>
</evidence>
<evidence type="ECO:0000256" key="6">
    <source>
        <dbReference type="ARBA" id="ARBA00022982"/>
    </source>
</evidence>
<evidence type="ECO:0000313" key="10">
    <source>
        <dbReference type="EMBL" id="MPV85836.1"/>
    </source>
</evidence>
<dbReference type="InterPro" id="IPR050133">
    <property type="entry name" value="NqrDE/RnfAE_oxidrdctase"/>
</dbReference>
<sequence length="191" mass="20474">MFTDSLYLLISAIFIQNLILTQFLGLCPFLGVSNKMQTAVGMGIATAFVLTLSTSAAYMLNTFLLIPYDLGYLRTITYITIVAILVGLTEIGIRHVSPLLHRILGIYLPLITSNCAVLGVMLISTREQPSLFDAALFGLGGAVGFSLVLVLFAAIRERLLAADIPQPFVGAPIAMITAGIMAIAFMGFHGM</sequence>
<keyword evidence="3" id="KW-0997">Cell inner membrane</keyword>
<feature type="transmembrane region" description="Helical" evidence="9">
    <location>
        <begin position="6"/>
        <end position="27"/>
    </location>
</feature>
<keyword evidence="4 9" id="KW-0812">Transmembrane</keyword>
<evidence type="ECO:0000256" key="4">
    <source>
        <dbReference type="ARBA" id="ARBA00022692"/>
    </source>
</evidence>
<dbReference type="GO" id="GO:0022900">
    <property type="term" value="P:electron transport chain"/>
    <property type="evidence" value="ECO:0007669"/>
    <property type="project" value="InterPro"/>
</dbReference>
<evidence type="ECO:0000256" key="3">
    <source>
        <dbReference type="ARBA" id="ARBA00022519"/>
    </source>
</evidence>
<gene>
    <name evidence="10" type="primary">rsxA</name>
    <name evidence="10" type="ORF">GCU85_03670</name>
</gene>
<evidence type="ECO:0000256" key="7">
    <source>
        <dbReference type="ARBA" id="ARBA00022989"/>
    </source>
</evidence>